<dbReference type="Proteomes" id="UP001605036">
    <property type="component" value="Unassembled WGS sequence"/>
</dbReference>
<dbReference type="GO" id="GO:0005829">
    <property type="term" value="C:cytosol"/>
    <property type="evidence" value="ECO:0007669"/>
    <property type="project" value="UniProtKB-SubCell"/>
</dbReference>
<dbReference type="InterPro" id="IPR029071">
    <property type="entry name" value="Ubiquitin-like_domsf"/>
</dbReference>
<dbReference type="PANTHER" id="PTHR46555">
    <property type="entry name" value="UBIQUITIN-LIKE PROTEIN 4A"/>
    <property type="match status" value="1"/>
</dbReference>
<feature type="compositionally biased region" description="Polar residues" evidence="3">
    <location>
        <begin position="76"/>
        <end position="85"/>
    </location>
</feature>
<feature type="compositionally biased region" description="Polar residues" evidence="3">
    <location>
        <begin position="453"/>
        <end position="487"/>
    </location>
</feature>
<feature type="compositionally biased region" description="Low complexity" evidence="3">
    <location>
        <begin position="723"/>
        <end position="733"/>
    </location>
</feature>
<dbReference type="Gene3D" id="3.10.20.90">
    <property type="entry name" value="Phosphatidylinositol 3-kinase Catalytic Subunit, Chain A, domain 1"/>
    <property type="match status" value="2"/>
</dbReference>
<dbReference type="Pfam" id="PF00240">
    <property type="entry name" value="ubiquitin"/>
    <property type="match status" value="2"/>
</dbReference>
<feature type="domain" description="Ubiquitin-like" evidence="4">
    <location>
        <begin position="179"/>
        <end position="238"/>
    </location>
</feature>
<evidence type="ECO:0000256" key="1">
    <source>
        <dbReference type="ARBA" id="ARBA00004514"/>
    </source>
</evidence>
<keyword evidence="6" id="KW-1185">Reference proteome</keyword>
<evidence type="ECO:0000256" key="3">
    <source>
        <dbReference type="SAM" id="MobiDB-lite"/>
    </source>
</evidence>
<comment type="subcellular location">
    <subcellularLocation>
        <location evidence="1">Cytoplasm</location>
        <location evidence="1">Cytosol</location>
    </subcellularLocation>
</comment>
<feature type="domain" description="Ubiquitin-like" evidence="4">
    <location>
        <begin position="266"/>
        <end position="336"/>
    </location>
</feature>
<dbReference type="InterPro" id="IPR000626">
    <property type="entry name" value="Ubiquitin-like_dom"/>
</dbReference>
<proteinExistence type="predicted"/>
<feature type="region of interest" description="Disordered" evidence="3">
    <location>
        <begin position="646"/>
        <end position="669"/>
    </location>
</feature>
<protein>
    <recommendedName>
        <fullName evidence="4">Ubiquitin-like domain-containing protein</fullName>
    </recommendedName>
</protein>
<accession>A0ABD1XSN5</accession>
<feature type="compositionally biased region" description="Low complexity" evidence="3">
    <location>
        <begin position="424"/>
        <end position="437"/>
    </location>
</feature>
<dbReference type="AlphaFoldDB" id="A0ABD1XSN5"/>
<reference evidence="5 6" key="1">
    <citation type="submission" date="2024-09" db="EMBL/GenBank/DDBJ databases">
        <title>Chromosome-scale assembly of Riccia fluitans.</title>
        <authorList>
            <person name="Paukszto L."/>
            <person name="Sawicki J."/>
            <person name="Karawczyk K."/>
            <person name="Piernik-Szablinska J."/>
            <person name="Szczecinska M."/>
            <person name="Mazdziarz M."/>
        </authorList>
    </citation>
    <scope>NUCLEOTIDE SEQUENCE [LARGE SCALE GENOMIC DNA]</scope>
    <source>
        <strain evidence="5">Rf_01</strain>
        <tissue evidence="5">Aerial parts of the thallus</tissue>
    </source>
</reference>
<evidence type="ECO:0000259" key="4">
    <source>
        <dbReference type="PROSITE" id="PS50053"/>
    </source>
</evidence>
<keyword evidence="2" id="KW-0963">Cytoplasm</keyword>
<feature type="region of interest" description="Disordered" evidence="3">
    <location>
        <begin position="692"/>
        <end position="750"/>
    </location>
</feature>
<dbReference type="InterPro" id="IPR047154">
    <property type="entry name" value="UBL4A-like"/>
</dbReference>
<dbReference type="EMBL" id="JBHFFA010000007">
    <property type="protein sequence ID" value="KAL2611970.1"/>
    <property type="molecule type" value="Genomic_DNA"/>
</dbReference>
<feature type="region of interest" description="Disordered" evidence="3">
    <location>
        <begin position="70"/>
        <end position="96"/>
    </location>
</feature>
<comment type="caution">
    <text evidence="5">The sequence shown here is derived from an EMBL/GenBank/DDBJ whole genome shotgun (WGS) entry which is preliminary data.</text>
</comment>
<dbReference type="SUPFAM" id="SSF54236">
    <property type="entry name" value="Ubiquitin-like"/>
    <property type="match status" value="2"/>
</dbReference>
<dbReference type="SMART" id="SM00213">
    <property type="entry name" value="UBQ"/>
    <property type="match status" value="2"/>
</dbReference>
<feature type="compositionally biased region" description="Polar residues" evidence="3">
    <location>
        <begin position="692"/>
        <end position="712"/>
    </location>
</feature>
<feature type="compositionally biased region" description="Polar residues" evidence="3">
    <location>
        <begin position="499"/>
        <end position="510"/>
    </location>
</feature>
<feature type="region of interest" description="Disordered" evidence="3">
    <location>
        <begin position="499"/>
        <end position="532"/>
    </location>
</feature>
<evidence type="ECO:0000256" key="2">
    <source>
        <dbReference type="ARBA" id="ARBA00022490"/>
    </source>
</evidence>
<evidence type="ECO:0000313" key="6">
    <source>
        <dbReference type="Proteomes" id="UP001605036"/>
    </source>
</evidence>
<organism evidence="5 6">
    <name type="scientific">Riccia fluitans</name>
    <dbReference type="NCBI Taxonomy" id="41844"/>
    <lineage>
        <taxon>Eukaryota</taxon>
        <taxon>Viridiplantae</taxon>
        <taxon>Streptophyta</taxon>
        <taxon>Embryophyta</taxon>
        <taxon>Marchantiophyta</taxon>
        <taxon>Marchantiopsida</taxon>
        <taxon>Marchantiidae</taxon>
        <taxon>Marchantiales</taxon>
        <taxon>Ricciaceae</taxon>
        <taxon>Riccia</taxon>
    </lineage>
</organism>
<feature type="region of interest" description="Disordered" evidence="3">
    <location>
        <begin position="411"/>
        <end position="487"/>
    </location>
</feature>
<dbReference type="CDD" id="cd17039">
    <property type="entry name" value="Ubl_ubiquitin_like"/>
    <property type="match status" value="2"/>
</dbReference>
<feature type="compositionally biased region" description="Polar residues" evidence="3">
    <location>
        <begin position="646"/>
        <end position="659"/>
    </location>
</feature>
<name>A0ABD1XSN5_9MARC</name>
<sequence length="770" mass="83879">MSGRSVGCRILYVAVRGERATTVARRRTWRLTRGVSIENGVSFTRFSALHKAFAEILSVEETVPRVDCLKQKQDGHNSGSETRALSFSPAESADQHHVRAVRKLEEQENVEDLYKRYACQTEAETPDIHVDEDTFTFFAREGGRTVELDDNQTLEQYHILDKTVLELRRLPKPLPEHGGRIFVETKDGILPLLGVTYQTQVLELKHALERMTGIPVSSQLLSSVGRIMHDEFRMKDFNGVHKVCEDSILDLCKSGDSNIEQGHKRMVVSVNVMGEQTFTMVVQGRDLVLSVLQVVEARTGVATWQQRITFSGKLLQEKKMLSDYHVHPECVLQVTMFKSPRKLQPKLVNASSSGENSGLEENKPAARKIKLLRTSKGRANGSVTIPVLTRDTVSDLRRKVRRTLHPLTERNFAVVHNSPGESNPALKKLGPSPSSKGSEGGSGRRLSRMLTFSGKSYTSQSKEASPTTSANASTCHSPESAVKRSNSKPFAARILSAKNFSGPLQSTTPPTKAEKQPAGALSASPLDGHLPDASLNPSLGSDVKPVAARVLKFRNFSGPLVSSPSRGVHTPPRPQLTLPLNSLRTASPAKPFGSNGGNIALVGSDSTVIKASVTPPKRTGENEQQSVAGVGTPLKFVHVRQLSNASNYSTPGISRNASIGSKHFTPTELHTLPEPCERALSTSEACLRVSETSPISLGGSQKVSQNVNPSTPRSEKKGTIETSPKSLVSSSSKKGNHQATPGSERKSLSAWFTDSMLSLKEHIRAPFGER</sequence>
<evidence type="ECO:0000313" key="5">
    <source>
        <dbReference type="EMBL" id="KAL2611970.1"/>
    </source>
</evidence>
<dbReference type="PANTHER" id="PTHR46555:SF1">
    <property type="entry name" value="UBIQUITIN-LIKE PROTEIN 4A"/>
    <property type="match status" value="1"/>
</dbReference>
<gene>
    <name evidence="5" type="ORF">R1flu_023662</name>
</gene>
<dbReference type="PROSITE" id="PS50053">
    <property type="entry name" value="UBIQUITIN_2"/>
    <property type="match status" value="2"/>
</dbReference>